<evidence type="ECO:0008006" key="3">
    <source>
        <dbReference type="Google" id="ProtNLM"/>
    </source>
</evidence>
<evidence type="ECO:0000313" key="1">
    <source>
        <dbReference type="EMBL" id="CZT48175.1"/>
    </source>
</evidence>
<name>A0A1E1MHI6_RHYSE</name>
<reference evidence="2" key="1">
    <citation type="submission" date="2016-03" db="EMBL/GenBank/DDBJ databases">
        <authorList>
            <person name="Guldener U."/>
        </authorList>
    </citation>
    <scope>NUCLEOTIDE SEQUENCE [LARGE SCALE GENOMIC DNA]</scope>
</reference>
<organism evidence="1 2">
    <name type="scientific">Rhynchosporium secalis</name>
    <name type="common">Barley scald fungus</name>
    <dbReference type="NCBI Taxonomy" id="38038"/>
    <lineage>
        <taxon>Eukaryota</taxon>
        <taxon>Fungi</taxon>
        <taxon>Dikarya</taxon>
        <taxon>Ascomycota</taxon>
        <taxon>Pezizomycotina</taxon>
        <taxon>Leotiomycetes</taxon>
        <taxon>Helotiales</taxon>
        <taxon>Ploettnerulaceae</taxon>
        <taxon>Rhynchosporium</taxon>
    </lineage>
</organism>
<evidence type="ECO:0000313" key="2">
    <source>
        <dbReference type="Proteomes" id="UP000177625"/>
    </source>
</evidence>
<sequence length="328" mass="37420">MQDVPTPQNDFCDPVLLARTLSVLTSVDSIHIKFAEHLFRNWPYVPQWRTSLKTDAIQNQNIATRAYTSILMGAEAASLSFTTLRMERMPVSCFVSPLEKHQDSPFNHLATMTRAVRNVHTLDVRFSGAWVGAIQKPDGVVAGNVAAFLISMPLRSLTLEWCDGTCNIDGPLGFYIRHSGSVPLNLASPFYNLRLQHLTTLRLPNLDPQTYATSTLHHFLSRHSSTLRRLHLGTMPFRGEGYWFHKRESRCVWKRTLLVLKDTLQLTKFELLVQGDDMLRIYDNEWNEISGRENADAKQLEKLVLGIQGETRVSSRDQHRRLLTPHCV</sequence>
<proteinExistence type="predicted"/>
<protein>
    <recommendedName>
        <fullName evidence="3">F-box domain-containing protein</fullName>
    </recommendedName>
</protein>
<accession>A0A1E1MHI6</accession>
<keyword evidence="2" id="KW-1185">Reference proteome</keyword>
<dbReference type="AlphaFoldDB" id="A0A1E1MHI6"/>
<gene>
    <name evidence="1" type="ORF">RSE6_08838</name>
</gene>
<dbReference type="EMBL" id="FJVC01000322">
    <property type="protein sequence ID" value="CZT48175.1"/>
    <property type="molecule type" value="Genomic_DNA"/>
</dbReference>
<dbReference type="Proteomes" id="UP000177625">
    <property type="component" value="Unassembled WGS sequence"/>
</dbReference>